<dbReference type="EMBL" id="PYDT01000002">
    <property type="protein sequence ID" value="THU69996.1"/>
    <property type="molecule type" value="Genomic_DNA"/>
</dbReference>
<evidence type="ECO:0000256" key="1">
    <source>
        <dbReference type="SAM" id="MobiDB-lite"/>
    </source>
</evidence>
<sequence>MNDPKALKRKSPLSPSCPNSGSHHARRRPQNPNRLGLVLPSCTLAGCHPVDRCTPKTSKHHTMQIASNSDGAIAQETEFDVDIGPRSLIQLFALTAPRMLW</sequence>
<accession>A0A4S8K555</accession>
<comment type="caution">
    <text evidence="2">The sequence shown here is derived from an EMBL/GenBank/DDBJ whole genome shotgun (WGS) entry which is preliminary data.</text>
</comment>
<keyword evidence="3" id="KW-1185">Reference proteome</keyword>
<protein>
    <submittedName>
        <fullName evidence="2">Uncharacterized protein</fullName>
    </submittedName>
</protein>
<evidence type="ECO:0000313" key="2">
    <source>
        <dbReference type="EMBL" id="THU69996.1"/>
    </source>
</evidence>
<reference evidence="2 3" key="1">
    <citation type="journal article" date="2019" name="Nat. Plants">
        <title>Genome sequencing of Musa balbisiana reveals subgenome evolution and function divergence in polyploid bananas.</title>
        <authorList>
            <person name="Yao X."/>
        </authorList>
    </citation>
    <scope>NUCLEOTIDE SEQUENCE [LARGE SCALE GENOMIC DNA]</scope>
    <source>
        <strain evidence="3">cv. DH-PKW</strain>
        <tissue evidence="2">Leaves</tissue>
    </source>
</reference>
<name>A0A4S8K555_MUSBA</name>
<gene>
    <name evidence="2" type="ORF">C4D60_Mb08t20320</name>
</gene>
<feature type="region of interest" description="Disordered" evidence="1">
    <location>
        <begin position="1"/>
        <end position="35"/>
    </location>
</feature>
<evidence type="ECO:0000313" key="3">
    <source>
        <dbReference type="Proteomes" id="UP000317650"/>
    </source>
</evidence>
<proteinExistence type="predicted"/>
<organism evidence="2 3">
    <name type="scientific">Musa balbisiana</name>
    <name type="common">Banana</name>
    <dbReference type="NCBI Taxonomy" id="52838"/>
    <lineage>
        <taxon>Eukaryota</taxon>
        <taxon>Viridiplantae</taxon>
        <taxon>Streptophyta</taxon>
        <taxon>Embryophyta</taxon>
        <taxon>Tracheophyta</taxon>
        <taxon>Spermatophyta</taxon>
        <taxon>Magnoliopsida</taxon>
        <taxon>Liliopsida</taxon>
        <taxon>Zingiberales</taxon>
        <taxon>Musaceae</taxon>
        <taxon>Musa</taxon>
    </lineage>
</organism>
<dbReference type="AlphaFoldDB" id="A0A4S8K555"/>
<feature type="compositionally biased region" description="Polar residues" evidence="1">
    <location>
        <begin position="13"/>
        <end position="22"/>
    </location>
</feature>
<dbReference type="Proteomes" id="UP000317650">
    <property type="component" value="Chromosome 8"/>
</dbReference>